<feature type="compositionally biased region" description="Polar residues" evidence="6">
    <location>
        <begin position="174"/>
        <end position="200"/>
    </location>
</feature>
<protein>
    <recommendedName>
        <fullName evidence="1">protein-tyrosine-phosphatase</fullName>
        <ecNumber evidence="1">3.1.3.48</ecNumber>
    </recommendedName>
</protein>
<keyword evidence="7" id="KW-1133">Transmembrane helix</keyword>
<reference evidence="11 12" key="1">
    <citation type="submission" date="2022-05" db="EMBL/GenBank/DDBJ databases">
        <title>A multi-omics perspective on studying reproductive biology in Daphnia sinensis.</title>
        <authorList>
            <person name="Jia J."/>
        </authorList>
    </citation>
    <scope>NUCLEOTIDE SEQUENCE [LARGE SCALE GENOMIC DNA]</scope>
    <source>
        <strain evidence="11 12">WSL</strain>
    </source>
</reference>
<dbReference type="PANTHER" id="PTHR46198">
    <property type="entry name" value="PROTEIN-TYROSINE-PHOSPHATASE"/>
    <property type="match status" value="1"/>
</dbReference>
<dbReference type="Gene3D" id="3.90.190.10">
    <property type="entry name" value="Protein tyrosine phosphatase superfamily"/>
    <property type="match status" value="1"/>
</dbReference>
<evidence type="ECO:0000256" key="1">
    <source>
        <dbReference type="ARBA" id="ARBA00013064"/>
    </source>
</evidence>
<keyword evidence="2" id="KW-0597">Phosphoprotein</keyword>
<feature type="transmembrane region" description="Helical" evidence="7">
    <location>
        <begin position="683"/>
        <end position="706"/>
    </location>
</feature>
<proteinExistence type="predicted"/>
<feature type="active site" description="Phosphocysteine intermediate" evidence="5">
    <location>
        <position position="987"/>
    </location>
</feature>
<sequence>MKTMVVMRIELIVGLVGLVCWMTAASQEIQPDEITTEWITTDAPVTLVPALEATTVRSVDKEITALPPNDLRARILLNSDFEDDPTQLTASQTGVQSSGSTLDNSLRSSNNNDWTPIVWASTRLVSPPAPQSNFPQSTPFPSPVSVRPPPPGPSTLVIRPTPLLRPLPTILATQSRTATTSTERTLSSSIRLPSTETPTATLPPVSSRPAVVRFDLDDASSGPTFTIIADPGANDSVVASSVPVPAEITSIASSPAPSEVTSIGTIPVPSAMPVTVPTVAPVPATEQAPSEIPEAGPVSVTSEIPATRFVPVLVNQTEQLNENPILVDNSSLVLPIVNSEDVANNATIELPGQLDAVDAANNATIEPTGQLDAVEESFNVTENSFAIIANETLPILNETSAPVDMNSTDIEVEDNVVLTSSSDDVSGVANSSLITQPTNAAGGEETSQLEDVLTTPIEESPVTTDLSTVISSNNQSSSTIDLPSNSSGTDEANVTVLSTTESNVPSTSLRAAIMAVSTSDPVTTVTWQPEESTDQERNIGNGKGNREESGRSTTLSALSGLATLFPALTRPPSTTVLPTETSKPITTTTSAPSTTLKTTTASVVVFTSSGWSVSPQSAPPTPSVPHNVNPLAGWPTTPNPPVASHEPSVPFYDPTSTEYYPYDEWPSTEGSQGGDQESTTTTIVAVSVSIAAILCLAIAILLLLVLRRRRARAVQGTCQPARMDAYSLDNVSQSNTWQRGKVRNSLRASKRSYCNQAFDDSTVFSVPLTAAQLALYMEKPITSIEAEFRNIATSTVRIDELPVGVETKNRYANVLPVPETRVHIRVQDNQPADTIEQYINANYIKGPKEEPHFYIGCQGPMEETVQDFWQMIWENQCKIIIQLTDLSENGVSRCAEYLPPSEVLDCHRLYGDYQVTLKSRELRDNYVTSHIQLKRMEDNLVRDITHLWYSSWPATGVPEDGKTIVSLLLEARKGQSKEQRAPMVVHCSPGTGRTGAVLAIDVCMRHLDSSRSIDIPRSVHRLRQDRAGCVQTGEQYAFIYKV</sequence>
<dbReference type="GO" id="GO:0030054">
    <property type="term" value="C:cell junction"/>
    <property type="evidence" value="ECO:0007669"/>
    <property type="project" value="TreeGrafter"/>
</dbReference>
<evidence type="ECO:0000259" key="10">
    <source>
        <dbReference type="PROSITE" id="PS50056"/>
    </source>
</evidence>
<evidence type="ECO:0000256" key="3">
    <source>
        <dbReference type="ARBA" id="ARBA00022801"/>
    </source>
</evidence>
<feature type="compositionally biased region" description="Pro residues" evidence="6">
    <location>
        <begin position="138"/>
        <end position="153"/>
    </location>
</feature>
<gene>
    <name evidence="11" type="ORF">GHT06_008556</name>
</gene>
<dbReference type="PROSITE" id="PS50055">
    <property type="entry name" value="TYR_PHOSPHATASE_PTP"/>
    <property type="match status" value="1"/>
</dbReference>
<evidence type="ECO:0000313" key="12">
    <source>
        <dbReference type="Proteomes" id="UP000820818"/>
    </source>
</evidence>
<dbReference type="GO" id="GO:0019901">
    <property type="term" value="F:protein kinase binding"/>
    <property type="evidence" value="ECO:0007669"/>
    <property type="project" value="TreeGrafter"/>
</dbReference>
<dbReference type="InterPro" id="IPR008356">
    <property type="entry name" value="Tyr_Pase_KIM-con"/>
</dbReference>
<dbReference type="PANTHER" id="PTHR46198:SF4">
    <property type="entry name" value="PROTEIN-TYROSINE-PHOSPHATASE"/>
    <property type="match status" value="1"/>
</dbReference>
<organism evidence="11 12">
    <name type="scientific">Daphnia sinensis</name>
    <dbReference type="NCBI Taxonomy" id="1820382"/>
    <lineage>
        <taxon>Eukaryota</taxon>
        <taxon>Metazoa</taxon>
        <taxon>Ecdysozoa</taxon>
        <taxon>Arthropoda</taxon>
        <taxon>Crustacea</taxon>
        <taxon>Branchiopoda</taxon>
        <taxon>Diplostraca</taxon>
        <taxon>Cladocera</taxon>
        <taxon>Anomopoda</taxon>
        <taxon>Daphniidae</taxon>
        <taxon>Daphnia</taxon>
        <taxon>Daphnia similis group</taxon>
    </lineage>
</organism>
<feature type="region of interest" description="Disordered" evidence="6">
    <location>
        <begin position="174"/>
        <end position="206"/>
    </location>
</feature>
<keyword evidence="8" id="KW-0732">Signal</keyword>
<dbReference type="GO" id="GO:0048666">
    <property type="term" value="P:neuron development"/>
    <property type="evidence" value="ECO:0007669"/>
    <property type="project" value="UniProtKB-ARBA"/>
</dbReference>
<dbReference type="GO" id="GO:0007165">
    <property type="term" value="P:signal transduction"/>
    <property type="evidence" value="ECO:0007669"/>
    <property type="project" value="TreeGrafter"/>
</dbReference>
<feature type="compositionally biased region" description="Polar residues" evidence="6">
    <location>
        <begin position="86"/>
        <end position="99"/>
    </location>
</feature>
<keyword evidence="3" id="KW-0378">Hydrolase</keyword>
<keyword evidence="4" id="KW-0904">Protein phosphatase</keyword>
<dbReference type="GO" id="GO:0005829">
    <property type="term" value="C:cytosol"/>
    <property type="evidence" value="ECO:0007669"/>
    <property type="project" value="TreeGrafter"/>
</dbReference>
<dbReference type="GO" id="GO:0004725">
    <property type="term" value="F:protein tyrosine phosphatase activity"/>
    <property type="evidence" value="ECO:0007669"/>
    <property type="project" value="UniProtKB-EC"/>
</dbReference>
<dbReference type="GO" id="GO:0005886">
    <property type="term" value="C:plasma membrane"/>
    <property type="evidence" value="ECO:0007669"/>
    <property type="project" value="TreeGrafter"/>
</dbReference>
<evidence type="ECO:0000256" key="2">
    <source>
        <dbReference type="ARBA" id="ARBA00022553"/>
    </source>
</evidence>
<feature type="signal peptide" evidence="8">
    <location>
        <begin position="1"/>
        <end position="26"/>
    </location>
</feature>
<evidence type="ECO:0000256" key="4">
    <source>
        <dbReference type="ARBA" id="ARBA00022912"/>
    </source>
</evidence>
<dbReference type="PRINTS" id="PR00700">
    <property type="entry name" value="PRTYPHPHTASE"/>
</dbReference>
<keyword evidence="7" id="KW-0812">Transmembrane</keyword>
<keyword evidence="12" id="KW-1185">Reference proteome</keyword>
<dbReference type="CDD" id="cd00047">
    <property type="entry name" value="PTPc"/>
    <property type="match status" value="1"/>
</dbReference>
<feature type="region of interest" description="Disordered" evidence="6">
    <location>
        <begin position="127"/>
        <end position="160"/>
    </location>
</feature>
<dbReference type="Proteomes" id="UP000820818">
    <property type="component" value="Linkage Group LG1"/>
</dbReference>
<evidence type="ECO:0000256" key="6">
    <source>
        <dbReference type="SAM" id="MobiDB-lite"/>
    </source>
</evidence>
<evidence type="ECO:0000259" key="9">
    <source>
        <dbReference type="PROSITE" id="PS50055"/>
    </source>
</evidence>
<dbReference type="InterPro" id="IPR029021">
    <property type="entry name" value="Prot-tyrosine_phosphatase-like"/>
</dbReference>
<dbReference type="Pfam" id="PF00102">
    <property type="entry name" value="Y_phosphatase"/>
    <property type="match status" value="1"/>
</dbReference>
<dbReference type="SMART" id="SM00194">
    <property type="entry name" value="PTPc"/>
    <property type="match status" value="1"/>
</dbReference>
<evidence type="ECO:0000256" key="7">
    <source>
        <dbReference type="SAM" id="Phobius"/>
    </source>
</evidence>
<dbReference type="InterPro" id="IPR003595">
    <property type="entry name" value="Tyr_Pase_cat"/>
</dbReference>
<feature type="domain" description="Tyrosine-protein phosphatase" evidence="9">
    <location>
        <begin position="808"/>
        <end position="1042"/>
    </location>
</feature>
<dbReference type="InterPro" id="IPR000387">
    <property type="entry name" value="Tyr_Pase_dom"/>
</dbReference>
<evidence type="ECO:0000256" key="8">
    <source>
        <dbReference type="SAM" id="SignalP"/>
    </source>
</evidence>
<accession>A0AAD5LMM0</accession>
<feature type="chain" id="PRO_5042228230" description="protein-tyrosine-phosphatase" evidence="8">
    <location>
        <begin position="27"/>
        <end position="1042"/>
    </location>
</feature>
<feature type="compositionally biased region" description="Polar residues" evidence="6">
    <location>
        <begin position="481"/>
        <end position="492"/>
    </location>
</feature>
<feature type="region of interest" description="Disordered" evidence="6">
    <location>
        <begin position="521"/>
        <end position="553"/>
    </location>
</feature>
<feature type="compositionally biased region" description="Low complexity" evidence="6">
    <location>
        <begin position="577"/>
        <end position="593"/>
    </location>
</feature>
<dbReference type="InterPro" id="IPR000242">
    <property type="entry name" value="PTP_cat"/>
</dbReference>
<feature type="region of interest" description="Disordered" evidence="6">
    <location>
        <begin position="466"/>
        <end position="492"/>
    </location>
</feature>
<evidence type="ECO:0000313" key="11">
    <source>
        <dbReference type="EMBL" id="KAI9564815.1"/>
    </source>
</evidence>
<dbReference type="EMBL" id="WJBH02000001">
    <property type="protein sequence ID" value="KAI9564815.1"/>
    <property type="molecule type" value="Genomic_DNA"/>
</dbReference>
<feature type="compositionally biased region" description="Polar residues" evidence="6">
    <location>
        <begin position="521"/>
        <end position="530"/>
    </location>
</feature>
<feature type="compositionally biased region" description="Low complexity" evidence="6">
    <location>
        <begin position="100"/>
        <end position="109"/>
    </location>
</feature>
<comment type="caution">
    <text evidence="11">The sequence shown here is derived from an EMBL/GenBank/DDBJ whole genome shotgun (WGS) entry which is preliminary data.</text>
</comment>
<dbReference type="SMART" id="SM00404">
    <property type="entry name" value="PTPc_motif"/>
    <property type="match status" value="1"/>
</dbReference>
<dbReference type="AlphaFoldDB" id="A0AAD5LMM0"/>
<dbReference type="PROSITE" id="PS50056">
    <property type="entry name" value="TYR_PHOSPHATASE_2"/>
    <property type="match status" value="1"/>
</dbReference>
<name>A0AAD5LMM0_9CRUS</name>
<dbReference type="PROSITE" id="PS00383">
    <property type="entry name" value="TYR_PHOSPHATASE_1"/>
    <property type="match status" value="1"/>
</dbReference>
<feature type="region of interest" description="Disordered" evidence="6">
    <location>
        <begin position="84"/>
        <end position="109"/>
    </location>
</feature>
<feature type="domain" description="Tyrosine specific protein phosphatases" evidence="10">
    <location>
        <begin position="962"/>
        <end position="1037"/>
    </location>
</feature>
<dbReference type="EC" id="3.1.3.48" evidence="1"/>
<keyword evidence="7" id="KW-0472">Membrane</keyword>
<feature type="compositionally biased region" description="Low complexity" evidence="6">
    <location>
        <begin position="467"/>
        <end position="480"/>
    </location>
</feature>
<dbReference type="SUPFAM" id="SSF52799">
    <property type="entry name" value="(Phosphotyrosine protein) phosphatases II"/>
    <property type="match status" value="1"/>
</dbReference>
<evidence type="ECO:0000256" key="5">
    <source>
        <dbReference type="PIRSR" id="PIRSR608356-50"/>
    </source>
</evidence>
<dbReference type="InterPro" id="IPR016130">
    <property type="entry name" value="Tyr_Pase_AS"/>
</dbReference>
<feature type="region of interest" description="Disordered" evidence="6">
    <location>
        <begin position="569"/>
        <end position="593"/>
    </location>
</feature>